<evidence type="ECO:0000256" key="10">
    <source>
        <dbReference type="ARBA" id="ARBA00033139"/>
    </source>
</evidence>
<feature type="region of interest" description="Disordered" evidence="11">
    <location>
        <begin position="97"/>
        <end position="117"/>
    </location>
</feature>
<dbReference type="GO" id="GO:0034727">
    <property type="term" value="P:piecemeal microautophagy of the nucleus"/>
    <property type="evidence" value="ECO:0007669"/>
    <property type="project" value="EnsemblFungi"/>
</dbReference>
<keyword evidence="7" id="KW-0653">Protein transport</keyword>
<evidence type="ECO:0000256" key="9">
    <source>
        <dbReference type="ARBA" id="ARBA00032144"/>
    </source>
</evidence>
<dbReference type="GO" id="GO:0019776">
    <property type="term" value="F:Atg8-family ligase activity"/>
    <property type="evidence" value="ECO:0007669"/>
    <property type="project" value="EnsemblFungi"/>
</dbReference>
<comment type="caution">
    <text evidence="12">The sequence shown here is derived from an EMBL/GenBank/DDBJ whole genome shotgun (WGS) entry which is preliminary data.</text>
</comment>
<reference evidence="12 13" key="1">
    <citation type="submission" date="2016-04" db="EMBL/GenBank/DDBJ databases">
        <title>Evolutionary innovation and constraint leading to complex multicellularity in the Ascomycota.</title>
        <authorList>
            <person name="Cisse O."/>
            <person name="Nguyen A."/>
            <person name="Hewitt D.A."/>
            <person name="Jedd G."/>
            <person name="Stajich J.E."/>
        </authorList>
    </citation>
    <scope>NUCLEOTIDE SEQUENCE [LARGE SCALE GENOMIC DNA]</scope>
    <source>
        <strain evidence="12 13">DAH-3</strain>
    </source>
</reference>
<evidence type="ECO:0000313" key="13">
    <source>
        <dbReference type="Proteomes" id="UP000186594"/>
    </source>
</evidence>
<dbReference type="PANTHER" id="PTHR12866">
    <property type="entry name" value="UBIQUITIN-LIKE-CONJUGATING ENZYME ATG3"/>
    <property type="match status" value="1"/>
</dbReference>
<comment type="similarity">
    <text evidence="2">Belongs to the ATG3 family.</text>
</comment>
<evidence type="ECO:0000256" key="5">
    <source>
        <dbReference type="ARBA" id="ARBA00022490"/>
    </source>
</evidence>
<keyword evidence="5" id="KW-0963">Cytoplasm</keyword>
<dbReference type="Proteomes" id="UP000186594">
    <property type="component" value="Unassembled WGS sequence"/>
</dbReference>
<dbReference type="STRING" id="1198029.A0A1U7LWI4"/>
<keyword evidence="6" id="KW-0833">Ubl conjugation pathway</keyword>
<comment type="subcellular location">
    <subcellularLocation>
        <location evidence="1">Cytoplasm</location>
    </subcellularLocation>
</comment>
<protein>
    <recommendedName>
        <fullName evidence="3">Autophagy-related protein 3</fullName>
    </recommendedName>
    <alternativeName>
        <fullName evidence="9 10">Autophagy-related E2-like conjugation enzyme ATG3</fullName>
    </alternativeName>
</protein>
<organism evidence="12 13">
    <name type="scientific">Neolecta irregularis (strain DAH-3)</name>
    <dbReference type="NCBI Taxonomy" id="1198029"/>
    <lineage>
        <taxon>Eukaryota</taxon>
        <taxon>Fungi</taxon>
        <taxon>Dikarya</taxon>
        <taxon>Ascomycota</taxon>
        <taxon>Taphrinomycotina</taxon>
        <taxon>Neolectales</taxon>
        <taxon>Neolectaceae</taxon>
        <taxon>Neolecta</taxon>
    </lineage>
</organism>
<dbReference type="Pfam" id="PF03987">
    <property type="entry name" value="Autophagy_act_C"/>
    <property type="match status" value="1"/>
</dbReference>
<keyword evidence="4" id="KW-0813">Transport</keyword>
<dbReference type="AlphaFoldDB" id="A0A1U7LWI4"/>
<dbReference type="GO" id="GO:0005739">
    <property type="term" value="C:mitochondrion"/>
    <property type="evidence" value="ECO:0007669"/>
    <property type="project" value="EnsemblFungi"/>
</dbReference>
<evidence type="ECO:0000256" key="6">
    <source>
        <dbReference type="ARBA" id="ARBA00022786"/>
    </source>
</evidence>
<proteinExistence type="inferred from homology"/>
<dbReference type="InterPro" id="IPR007135">
    <property type="entry name" value="Atg3/Atg10"/>
</dbReference>
<dbReference type="GO" id="GO:0000407">
    <property type="term" value="C:phagophore assembly site"/>
    <property type="evidence" value="ECO:0007669"/>
    <property type="project" value="EnsemblFungi"/>
</dbReference>
<dbReference type="EMBL" id="LXFE01000124">
    <property type="protein sequence ID" value="OLL27040.1"/>
    <property type="molecule type" value="Genomic_DNA"/>
</dbReference>
<accession>A0A1U7LWI4</accession>
<evidence type="ECO:0000256" key="2">
    <source>
        <dbReference type="ARBA" id="ARBA00007683"/>
    </source>
</evidence>
<dbReference type="GO" id="GO:0005829">
    <property type="term" value="C:cytosol"/>
    <property type="evidence" value="ECO:0007669"/>
    <property type="project" value="EnsemblFungi"/>
</dbReference>
<dbReference type="GO" id="GO:0000045">
    <property type="term" value="P:autophagosome assembly"/>
    <property type="evidence" value="ECO:0007669"/>
    <property type="project" value="EnsemblFungi"/>
</dbReference>
<dbReference type="GO" id="GO:0006612">
    <property type="term" value="P:protein targeting to membrane"/>
    <property type="evidence" value="ECO:0007669"/>
    <property type="project" value="EnsemblFungi"/>
</dbReference>
<dbReference type="GO" id="GO:0015031">
    <property type="term" value="P:protein transport"/>
    <property type="evidence" value="ECO:0007669"/>
    <property type="project" value="UniProtKB-KW"/>
</dbReference>
<dbReference type="OMA" id="KWCKAIS"/>
<evidence type="ECO:0000256" key="4">
    <source>
        <dbReference type="ARBA" id="ARBA00022448"/>
    </source>
</evidence>
<dbReference type="GO" id="GO:0061723">
    <property type="term" value="P:glycophagy"/>
    <property type="evidence" value="ECO:0007669"/>
    <property type="project" value="TreeGrafter"/>
</dbReference>
<evidence type="ECO:0000256" key="7">
    <source>
        <dbReference type="ARBA" id="ARBA00022927"/>
    </source>
</evidence>
<evidence type="ECO:0000256" key="1">
    <source>
        <dbReference type="ARBA" id="ARBA00004496"/>
    </source>
</evidence>
<name>A0A1U7LWI4_NEOID</name>
<keyword evidence="8" id="KW-0072">Autophagy</keyword>
<feature type="compositionally biased region" description="Basic and acidic residues" evidence="11">
    <location>
        <begin position="107"/>
        <end position="116"/>
    </location>
</feature>
<dbReference type="OrthoDB" id="1584384at2759"/>
<dbReference type="PANTHER" id="PTHR12866:SF2">
    <property type="entry name" value="UBIQUITIN-LIKE-CONJUGATING ENZYME ATG3"/>
    <property type="match status" value="1"/>
</dbReference>
<evidence type="ECO:0000313" key="12">
    <source>
        <dbReference type="EMBL" id="OLL27040.1"/>
    </source>
</evidence>
<dbReference type="GO" id="GO:0061908">
    <property type="term" value="C:phagophore"/>
    <property type="evidence" value="ECO:0007669"/>
    <property type="project" value="EnsemblFungi"/>
</dbReference>
<keyword evidence="13" id="KW-1185">Reference proteome</keyword>
<evidence type="ECO:0000256" key="11">
    <source>
        <dbReference type="SAM" id="MobiDB-lite"/>
    </source>
</evidence>
<dbReference type="Gene3D" id="3.30.1460.50">
    <property type="match status" value="1"/>
</dbReference>
<evidence type="ECO:0000256" key="3">
    <source>
        <dbReference type="ARBA" id="ARBA00018067"/>
    </source>
</evidence>
<evidence type="ECO:0000256" key="8">
    <source>
        <dbReference type="ARBA" id="ARBA00023006"/>
    </source>
</evidence>
<gene>
    <name evidence="12" type="ORF">NEOLI_001090</name>
</gene>
<dbReference type="GO" id="GO:0000422">
    <property type="term" value="P:autophagy of mitochondrion"/>
    <property type="evidence" value="ECO:0007669"/>
    <property type="project" value="EnsemblFungi"/>
</dbReference>
<sequence>MNRLHSTLTSWRERIVPINHVSSFDKTGTITPEEFVQAGDYLVYKFPTWKWEAGDPARRREFLPVDKQYLVTKHVPCIPGRSNSNDNEAEQLEDDWYTTPSIPHSSESVHDIDSVSEHSNPILSIEEEDAEHDPSAAPHTLQTRTYDLHITYDKWYQTPRLWLFGWSETQVPLGPNDILQDIQSDYASKTVTIESFPNIDMQMATVHPCRHAEVMLSFIKRSDNVRVDQYLLLFLKFMASVMPTIEHDQTMGF</sequence>